<keyword evidence="4" id="KW-0804">Transcription</keyword>
<gene>
    <name evidence="6" type="ORF">FHX44_115569</name>
</gene>
<dbReference type="PANTHER" id="PTHR30346:SF29">
    <property type="entry name" value="LYSR SUBSTRATE-BINDING"/>
    <property type="match status" value="1"/>
</dbReference>
<evidence type="ECO:0000256" key="4">
    <source>
        <dbReference type="ARBA" id="ARBA00023163"/>
    </source>
</evidence>
<protein>
    <submittedName>
        <fullName evidence="6">DNA-binding transcriptional LysR family regulator</fullName>
    </submittedName>
</protein>
<dbReference type="Gene3D" id="1.10.10.10">
    <property type="entry name" value="Winged helix-like DNA-binding domain superfamily/Winged helix DNA-binding domain"/>
    <property type="match status" value="1"/>
</dbReference>
<proteinExistence type="inferred from homology"/>
<dbReference type="PROSITE" id="PS50931">
    <property type="entry name" value="HTH_LYSR"/>
    <property type="match status" value="1"/>
</dbReference>
<dbReference type="GO" id="GO:0032993">
    <property type="term" value="C:protein-DNA complex"/>
    <property type="evidence" value="ECO:0007669"/>
    <property type="project" value="TreeGrafter"/>
</dbReference>
<dbReference type="PANTHER" id="PTHR30346">
    <property type="entry name" value="TRANSCRIPTIONAL DUAL REGULATOR HCAR-RELATED"/>
    <property type="match status" value="1"/>
</dbReference>
<keyword evidence="7" id="KW-1185">Reference proteome</keyword>
<evidence type="ECO:0000259" key="5">
    <source>
        <dbReference type="PROSITE" id="PS50931"/>
    </source>
</evidence>
<dbReference type="InterPro" id="IPR036390">
    <property type="entry name" value="WH_DNA-bd_sf"/>
</dbReference>
<organism evidence="6 7">
    <name type="scientific">Pseudonocardia hierapolitana</name>
    <dbReference type="NCBI Taxonomy" id="1128676"/>
    <lineage>
        <taxon>Bacteria</taxon>
        <taxon>Bacillati</taxon>
        <taxon>Actinomycetota</taxon>
        <taxon>Actinomycetes</taxon>
        <taxon>Pseudonocardiales</taxon>
        <taxon>Pseudonocardiaceae</taxon>
        <taxon>Pseudonocardia</taxon>
    </lineage>
</organism>
<feature type="domain" description="HTH lysR-type" evidence="5">
    <location>
        <begin position="2"/>
        <end position="59"/>
    </location>
</feature>
<dbReference type="InterPro" id="IPR005119">
    <property type="entry name" value="LysR_subst-bd"/>
</dbReference>
<reference evidence="6 7" key="1">
    <citation type="submission" date="2019-06" db="EMBL/GenBank/DDBJ databases">
        <title>Sequencing the genomes of 1000 actinobacteria strains.</title>
        <authorList>
            <person name="Klenk H.-P."/>
        </authorList>
    </citation>
    <scope>NUCLEOTIDE SEQUENCE [LARGE SCALE GENOMIC DNA]</scope>
    <source>
        <strain evidence="6 7">DSM 45671</strain>
    </source>
</reference>
<keyword evidence="2" id="KW-0805">Transcription regulation</keyword>
<evidence type="ECO:0000313" key="6">
    <source>
        <dbReference type="EMBL" id="TWF79635.1"/>
    </source>
</evidence>
<comment type="similarity">
    <text evidence="1">Belongs to the LysR transcriptional regulatory family.</text>
</comment>
<dbReference type="AlphaFoldDB" id="A0A561SXP3"/>
<dbReference type="Pfam" id="PF03466">
    <property type="entry name" value="LysR_substrate"/>
    <property type="match status" value="1"/>
</dbReference>
<accession>A0A561SXP3</accession>
<dbReference type="GO" id="GO:0003700">
    <property type="term" value="F:DNA-binding transcription factor activity"/>
    <property type="evidence" value="ECO:0007669"/>
    <property type="project" value="InterPro"/>
</dbReference>
<comment type="caution">
    <text evidence="6">The sequence shown here is derived from an EMBL/GenBank/DDBJ whole genome shotgun (WGS) entry which is preliminary data.</text>
</comment>
<dbReference type="SUPFAM" id="SSF46785">
    <property type="entry name" value="Winged helix' DNA-binding domain"/>
    <property type="match status" value="1"/>
</dbReference>
<evidence type="ECO:0000256" key="2">
    <source>
        <dbReference type="ARBA" id="ARBA00023015"/>
    </source>
</evidence>
<name>A0A561SXP3_9PSEU</name>
<dbReference type="SUPFAM" id="SSF53850">
    <property type="entry name" value="Periplasmic binding protein-like II"/>
    <property type="match status" value="1"/>
</dbReference>
<dbReference type="Gene3D" id="3.40.190.10">
    <property type="entry name" value="Periplasmic binding protein-like II"/>
    <property type="match status" value="2"/>
</dbReference>
<dbReference type="GO" id="GO:0003677">
    <property type="term" value="F:DNA binding"/>
    <property type="evidence" value="ECO:0007669"/>
    <property type="project" value="UniProtKB-KW"/>
</dbReference>
<evidence type="ECO:0000256" key="3">
    <source>
        <dbReference type="ARBA" id="ARBA00023125"/>
    </source>
</evidence>
<dbReference type="InterPro" id="IPR000847">
    <property type="entry name" value="LysR_HTH_N"/>
</dbReference>
<evidence type="ECO:0000313" key="7">
    <source>
        <dbReference type="Proteomes" id="UP000321261"/>
    </source>
</evidence>
<evidence type="ECO:0000256" key="1">
    <source>
        <dbReference type="ARBA" id="ARBA00009437"/>
    </source>
</evidence>
<dbReference type="OrthoDB" id="4131546at2"/>
<dbReference type="Pfam" id="PF00126">
    <property type="entry name" value="HTH_1"/>
    <property type="match status" value="1"/>
</dbReference>
<dbReference type="InterPro" id="IPR036388">
    <property type="entry name" value="WH-like_DNA-bd_sf"/>
</dbReference>
<dbReference type="EMBL" id="VIWU01000001">
    <property type="protein sequence ID" value="TWF79635.1"/>
    <property type="molecule type" value="Genomic_DNA"/>
</dbReference>
<sequence length="311" mass="32985">MFDLRRLHVLRVVHQLGTVTAAAGSLHLTPSAVSQQLRQLAHELDVPLLEPDGRRVRLTPAALRLLRHADEIAARWEAARGDLQAGAGRVPGVLRVAGFTSSLRTLVVPAVEHLRVHQPDLAVRIMEVETVSAFGRLLTGDIDIAVTLPNQGGPPLDDPRFEQETLLDEPLDLLVPRHHRLAGTGPVALEEVAHEPWILPAPGTCDHQEISAAACAAAGFTPKVAHEAMDWSAVAAMVAGGLGVCLKPRLVRVPAELPVVALPLAAPAAPRRRLLTCTRRGSRAQPHIAAGLEALASAAATATAPRIRPAG</sequence>
<dbReference type="Proteomes" id="UP000321261">
    <property type="component" value="Unassembled WGS sequence"/>
</dbReference>
<keyword evidence="3 6" id="KW-0238">DNA-binding</keyword>